<name>A0A3N1Y6B9_9GAMM</name>
<comment type="similarity">
    <text evidence="2 13">Belongs to the OXA1/ALB3/YidC family. Type 1 subfamily.</text>
</comment>
<dbReference type="NCBIfam" id="TIGR03593">
    <property type="entry name" value="yidC_nterm"/>
    <property type="match status" value="1"/>
</dbReference>
<dbReference type="RefSeq" id="WP_123399447.1">
    <property type="nucleotide sequence ID" value="NZ_RJVI01000001.1"/>
</dbReference>
<proteinExistence type="inferred from homology"/>
<protein>
    <recommendedName>
        <fullName evidence="3 13">Membrane protein insertase YidC</fullName>
    </recommendedName>
    <alternativeName>
        <fullName evidence="12 13">Foldase YidC</fullName>
    </alternativeName>
    <alternativeName>
        <fullName evidence="11 13">Membrane integrase YidC</fullName>
    </alternativeName>
    <alternativeName>
        <fullName evidence="13">Membrane protein YidC</fullName>
    </alternativeName>
</protein>
<keyword evidence="5 13" id="KW-1003">Cell membrane</keyword>
<organism evidence="17 18">
    <name type="scientific">Inmirania thermothiophila</name>
    <dbReference type="NCBI Taxonomy" id="1750597"/>
    <lineage>
        <taxon>Bacteria</taxon>
        <taxon>Pseudomonadati</taxon>
        <taxon>Pseudomonadota</taxon>
        <taxon>Gammaproteobacteria</taxon>
        <taxon>Chromatiales</taxon>
        <taxon>Ectothiorhodospiraceae</taxon>
        <taxon>Inmirania</taxon>
    </lineage>
</organism>
<dbReference type="InterPro" id="IPR047196">
    <property type="entry name" value="YidC_ALB_C"/>
</dbReference>
<dbReference type="GO" id="GO:0032977">
    <property type="term" value="F:membrane insertase activity"/>
    <property type="evidence" value="ECO:0007669"/>
    <property type="project" value="InterPro"/>
</dbReference>
<keyword evidence="10 13" id="KW-0143">Chaperone</keyword>
<evidence type="ECO:0000256" key="5">
    <source>
        <dbReference type="ARBA" id="ARBA00022475"/>
    </source>
</evidence>
<evidence type="ECO:0000256" key="7">
    <source>
        <dbReference type="ARBA" id="ARBA00022927"/>
    </source>
</evidence>
<evidence type="ECO:0000313" key="18">
    <source>
        <dbReference type="Proteomes" id="UP000276634"/>
    </source>
</evidence>
<dbReference type="InterPro" id="IPR028055">
    <property type="entry name" value="YidC/Oxa/ALB_C"/>
</dbReference>
<dbReference type="Proteomes" id="UP000276634">
    <property type="component" value="Unassembled WGS sequence"/>
</dbReference>
<dbReference type="Pfam" id="PF02096">
    <property type="entry name" value="60KD_IMP"/>
    <property type="match status" value="1"/>
</dbReference>
<dbReference type="CDD" id="cd19961">
    <property type="entry name" value="EcYidC-like_peri"/>
    <property type="match status" value="1"/>
</dbReference>
<reference evidence="17 18" key="1">
    <citation type="submission" date="2018-11" db="EMBL/GenBank/DDBJ databases">
        <title>Genomic Encyclopedia of Type Strains, Phase IV (KMG-IV): sequencing the most valuable type-strain genomes for metagenomic binning, comparative biology and taxonomic classification.</title>
        <authorList>
            <person name="Goeker M."/>
        </authorList>
    </citation>
    <scope>NUCLEOTIDE SEQUENCE [LARGE SCALE GENOMIC DNA]</scope>
    <source>
        <strain evidence="17 18">DSM 100275</strain>
    </source>
</reference>
<evidence type="ECO:0000256" key="6">
    <source>
        <dbReference type="ARBA" id="ARBA00022692"/>
    </source>
</evidence>
<dbReference type="PRINTS" id="PR00701">
    <property type="entry name" value="60KDINNERMP"/>
</dbReference>
<comment type="caution">
    <text evidence="13">Lacks conserved residue(s) required for the propagation of feature annotation.</text>
</comment>
<dbReference type="PANTHER" id="PTHR12428:SF65">
    <property type="entry name" value="CYTOCHROME C OXIDASE ASSEMBLY PROTEIN COX18, MITOCHONDRIAL"/>
    <property type="match status" value="1"/>
</dbReference>
<dbReference type="GO" id="GO:0051205">
    <property type="term" value="P:protein insertion into membrane"/>
    <property type="evidence" value="ECO:0007669"/>
    <property type="project" value="TreeGrafter"/>
</dbReference>
<evidence type="ECO:0000259" key="16">
    <source>
        <dbReference type="Pfam" id="PF14849"/>
    </source>
</evidence>
<dbReference type="InterPro" id="IPR001708">
    <property type="entry name" value="YidC/ALB3/OXA1/COX18"/>
</dbReference>
<keyword evidence="4 13" id="KW-0813">Transport</keyword>
<keyword evidence="8 13" id="KW-1133">Transmembrane helix</keyword>
<dbReference type="AlphaFoldDB" id="A0A3N1Y6B9"/>
<comment type="caution">
    <text evidence="17">The sequence shown here is derived from an EMBL/GenBank/DDBJ whole genome shotgun (WGS) entry which is preliminary data.</text>
</comment>
<feature type="region of interest" description="Disordered" evidence="14">
    <location>
        <begin position="31"/>
        <end position="58"/>
    </location>
</feature>
<feature type="transmembrane region" description="Helical" evidence="13">
    <location>
        <begin position="349"/>
        <end position="368"/>
    </location>
</feature>
<keyword evidence="7 13" id="KW-0653">Protein transport</keyword>
<dbReference type="NCBIfam" id="NF002353">
    <property type="entry name" value="PRK01318.1-4"/>
    <property type="match status" value="1"/>
</dbReference>
<keyword evidence="18" id="KW-1185">Reference proteome</keyword>
<evidence type="ECO:0000256" key="1">
    <source>
        <dbReference type="ARBA" id="ARBA00004429"/>
    </source>
</evidence>
<evidence type="ECO:0000259" key="15">
    <source>
        <dbReference type="Pfam" id="PF02096"/>
    </source>
</evidence>
<dbReference type="CDD" id="cd20070">
    <property type="entry name" value="5TM_YidC_Alb3"/>
    <property type="match status" value="1"/>
</dbReference>
<evidence type="ECO:0000256" key="3">
    <source>
        <dbReference type="ARBA" id="ARBA00015325"/>
    </source>
</evidence>
<dbReference type="InterPro" id="IPR019998">
    <property type="entry name" value="Membr_insert_YidC"/>
</dbReference>
<comment type="subcellular location">
    <subcellularLocation>
        <location evidence="1">Cell inner membrane</location>
        <topology evidence="1">Multi-pass membrane protein</topology>
    </subcellularLocation>
    <subcellularLocation>
        <location evidence="13">Cell membrane</location>
        <topology evidence="13">Multi-pass membrane protein</topology>
    </subcellularLocation>
</comment>
<feature type="transmembrane region" description="Helical" evidence="13">
    <location>
        <begin position="412"/>
        <end position="435"/>
    </location>
</feature>
<dbReference type="OrthoDB" id="9780552at2"/>
<keyword evidence="9 13" id="KW-0472">Membrane</keyword>
<dbReference type="Gene3D" id="2.70.98.90">
    <property type="match status" value="1"/>
</dbReference>
<dbReference type="PRINTS" id="PR01900">
    <property type="entry name" value="YIDCPROTEIN"/>
</dbReference>
<dbReference type="InterPro" id="IPR028053">
    <property type="entry name" value="Membr_insert_YidC_N"/>
</dbReference>
<dbReference type="HAMAP" id="MF_01810">
    <property type="entry name" value="YidC_type1"/>
    <property type="match status" value="1"/>
</dbReference>
<dbReference type="NCBIfam" id="TIGR03592">
    <property type="entry name" value="yidC_oxa1_cterm"/>
    <property type="match status" value="1"/>
</dbReference>
<feature type="transmembrane region" description="Helical" evidence="13">
    <location>
        <begin position="488"/>
        <end position="513"/>
    </location>
</feature>
<evidence type="ECO:0000313" key="17">
    <source>
        <dbReference type="EMBL" id="ROR34353.1"/>
    </source>
</evidence>
<dbReference type="Pfam" id="PF14849">
    <property type="entry name" value="YidC_periplas"/>
    <property type="match status" value="1"/>
</dbReference>
<evidence type="ECO:0000256" key="13">
    <source>
        <dbReference type="HAMAP-Rule" id="MF_01810"/>
    </source>
</evidence>
<feature type="domain" description="Membrane insertase YidC N-terminal" evidence="16">
    <location>
        <begin position="62"/>
        <end position="338"/>
    </location>
</feature>
<keyword evidence="6 13" id="KW-0812">Transmembrane</keyword>
<dbReference type="PANTHER" id="PTHR12428">
    <property type="entry name" value="OXA1"/>
    <property type="match status" value="1"/>
</dbReference>
<feature type="domain" description="Membrane insertase YidC/Oxa/ALB C-terminal" evidence="15">
    <location>
        <begin position="349"/>
        <end position="527"/>
    </location>
</feature>
<evidence type="ECO:0000256" key="14">
    <source>
        <dbReference type="SAM" id="MobiDB-lite"/>
    </source>
</evidence>
<evidence type="ECO:0000256" key="11">
    <source>
        <dbReference type="ARBA" id="ARBA00033245"/>
    </source>
</evidence>
<accession>A0A3N1Y6B9</accession>
<evidence type="ECO:0000256" key="4">
    <source>
        <dbReference type="ARBA" id="ARBA00022448"/>
    </source>
</evidence>
<evidence type="ECO:0000256" key="8">
    <source>
        <dbReference type="ARBA" id="ARBA00022989"/>
    </source>
</evidence>
<dbReference type="InterPro" id="IPR038221">
    <property type="entry name" value="YidC_periplasmic_sf"/>
</dbReference>
<dbReference type="GO" id="GO:0015031">
    <property type="term" value="P:protein transport"/>
    <property type="evidence" value="ECO:0007669"/>
    <property type="project" value="UniProtKB-KW"/>
</dbReference>
<gene>
    <name evidence="13" type="primary">yidC</name>
    <name evidence="17" type="ORF">EDC57_0249</name>
</gene>
<evidence type="ECO:0000256" key="12">
    <source>
        <dbReference type="ARBA" id="ARBA00033342"/>
    </source>
</evidence>
<sequence>MDNQRLFLFVAFSLVVLLLWEAWQRDYAPRPQAPAPVAEAPRAAEPPAPSAPPQTALPRGERVRVVTDVLDLEIDTLGGDLRRADLRRYPVSLDRPEVPFRLLDDAPERLFVAQAGLVAADLPRPRIPYRAEAATYRLADGQDRLEVRLRWQGPGGLEVDKVYTFRRGSYVVELAFEVRNRGAAPRTVRPYLQLQRVPVAQGSRYTGAYTFAGAAYYSPETKYEKLDFEDIARGAQPQPAELTDGWVAMVQHYFFAAWIPPGGTPHRYYTRAVGDGPRYLIGVTAPDLQVPPGGAARYAARAYVGPKLQEVIPEVAEGLEFTVDYGLLTVLAKPIFWLLRHIHDLVGNWGWAIVILVVLLKAAFYKLSEASYRSMANMRRLAPRLQALRERYGDDKQRLNQAMMELYKKERINPLGGCLPILVQIPFFIALYWVLLESVELRHAPFVLWIRDLSARDPYFVLPILMGATMFLQQRLNPQPPDPIQARIMMAMPVVFTVFFLFFPSGLVLYWLVNNLLSIAQQWVITRRIEQASR</sequence>
<evidence type="ECO:0000256" key="2">
    <source>
        <dbReference type="ARBA" id="ARBA00010527"/>
    </source>
</evidence>
<evidence type="ECO:0000256" key="10">
    <source>
        <dbReference type="ARBA" id="ARBA00023186"/>
    </source>
</evidence>
<comment type="subunit">
    <text evidence="13">Interacts with the Sec translocase complex via SecD. Specifically interacts with transmembrane segments of nascent integral membrane proteins during membrane integration.</text>
</comment>
<evidence type="ECO:0000256" key="9">
    <source>
        <dbReference type="ARBA" id="ARBA00023136"/>
    </source>
</evidence>
<dbReference type="EMBL" id="RJVI01000001">
    <property type="protein sequence ID" value="ROR34353.1"/>
    <property type="molecule type" value="Genomic_DNA"/>
</dbReference>
<dbReference type="NCBIfam" id="NF002352">
    <property type="entry name" value="PRK01318.1-3"/>
    <property type="match status" value="1"/>
</dbReference>
<comment type="function">
    <text evidence="13">Required for the insertion and/or proper folding and/or complex formation of integral membrane proteins into the membrane. Involved in integration of membrane proteins that insert both dependently and independently of the Sec translocase complex, as well as at least some lipoproteins. Aids folding of multispanning membrane proteins.</text>
</comment>
<dbReference type="GO" id="GO:0005886">
    <property type="term" value="C:plasma membrane"/>
    <property type="evidence" value="ECO:0007669"/>
    <property type="project" value="UniProtKB-SubCell"/>
</dbReference>